<accession>H5XDD9</accession>
<dbReference type="GO" id="GO:0005829">
    <property type="term" value="C:cytosol"/>
    <property type="evidence" value="ECO:0007669"/>
    <property type="project" value="TreeGrafter"/>
</dbReference>
<reference evidence="3 4" key="1">
    <citation type="submission" date="2011-11" db="EMBL/GenBank/DDBJ databases">
        <title>The Noncontiguous Finished sequence of Saccharomonospora cyanea NA-134.</title>
        <authorList>
            <consortium name="US DOE Joint Genome Institute"/>
            <person name="Lucas S."/>
            <person name="Han J."/>
            <person name="Lapidus A."/>
            <person name="Cheng J.-F."/>
            <person name="Goodwin L."/>
            <person name="Pitluck S."/>
            <person name="Peters L."/>
            <person name="Ovchinnikova G."/>
            <person name="Lu M."/>
            <person name="Detter J.C."/>
            <person name="Han C."/>
            <person name="Tapia R."/>
            <person name="Land M."/>
            <person name="Hauser L."/>
            <person name="Kyrpides N."/>
            <person name="Ivanova N."/>
            <person name="Pagani I."/>
            <person name="Brambilla E.-M."/>
            <person name="Klenk H.-P."/>
            <person name="Woyke T."/>
        </authorList>
    </citation>
    <scope>NUCLEOTIDE SEQUENCE [LARGE SCALE GENOMIC DNA]</scope>
    <source>
        <strain evidence="3 4">NA-134</strain>
    </source>
</reference>
<dbReference type="Proteomes" id="UP000002791">
    <property type="component" value="Chromosome"/>
</dbReference>
<dbReference type="eggNOG" id="COG0859">
    <property type="taxonomic scope" value="Bacteria"/>
</dbReference>
<keyword evidence="1" id="KW-0328">Glycosyltransferase</keyword>
<dbReference type="HOGENOM" id="CLU_038371_0_3_11"/>
<dbReference type="EMBL" id="CM001440">
    <property type="protein sequence ID" value="EHR60231.1"/>
    <property type="molecule type" value="Genomic_DNA"/>
</dbReference>
<name>H5XDD9_9PSEU</name>
<dbReference type="OrthoDB" id="9783989at2"/>
<evidence type="ECO:0000313" key="3">
    <source>
        <dbReference type="EMBL" id="EHR60231.1"/>
    </source>
</evidence>
<dbReference type="InterPro" id="IPR002201">
    <property type="entry name" value="Glyco_trans_9"/>
</dbReference>
<keyword evidence="2 3" id="KW-0808">Transferase</keyword>
<dbReference type="GO" id="GO:0008713">
    <property type="term" value="F:ADP-heptose-lipopolysaccharide heptosyltransferase activity"/>
    <property type="evidence" value="ECO:0007669"/>
    <property type="project" value="TreeGrafter"/>
</dbReference>
<dbReference type="Pfam" id="PF01075">
    <property type="entry name" value="Glyco_transf_9"/>
    <property type="match status" value="1"/>
</dbReference>
<evidence type="ECO:0000313" key="4">
    <source>
        <dbReference type="Proteomes" id="UP000002791"/>
    </source>
</evidence>
<dbReference type="STRING" id="882082.SaccyDRAFT_1322"/>
<gene>
    <name evidence="3" type="ORF">SaccyDRAFT_1322</name>
</gene>
<keyword evidence="4" id="KW-1185">Reference proteome</keyword>
<dbReference type="SUPFAM" id="SSF53756">
    <property type="entry name" value="UDP-Glycosyltransferase/glycogen phosphorylase"/>
    <property type="match status" value="1"/>
</dbReference>
<dbReference type="RefSeq" id="WP_005454690.1">
    <property type="nucleotide sequence ID" value="NZ_CM001440.1"/>
</dbReference>
<dbReference type="GO" id="GO:0009244">
    <property type="term" value="P:lipopolysaccharide core region biosynthetic process"/>
    <property type="evidence" value="ECO:0007669"/>
    <property type="project" value="TreeGrafter"/>
</dbReference>
<evidence type="ECO:0000256" key="2">
    <source>
        <dbReference type="ARBA" id="ARBA00022679"/>
    </source>
</evidence>
<dbReference type="PANTHER" id="PTHR30160">
    <property type="entry name" value="TETRAACYLDISACCHARIDE 4'-KINASE-RELATED"/>
    <property type="match status" value="1"/>
</dbReference>
<dbReference type="PANTHER" id="PTHR30160:SF1">
    <property type="entry name" value="LIPOPOLYSACCHARIDE 1,2-N-ACETYLGLUCOSAMINETRANSFERASE-RELATED"/>
    <property type="match status" value="1"/>
</dbReference>
<dbReference type="InterPro" id="IPR051199">
    <property type="entry name" value="LPS_LOS_Heptosyltrfase"/>
</dbReference>
<dbReference type="CDD" id="cd03789">
    <property type="entry name" value="GT9_LPS_heptosyltransferase"/>
    <property type="match status" value="1"/>
</dbReference>
<dbReference type="Gene3D" id="3.40.50.2000">
    <property type="entry name" value="Glycogen Phosphorylase B"/>
    <property type="match status" value="2"/>
</dbReference>
<evidence type="ECO:0000256" key="1">
    <source>
        <dbReference type="ARBA" id="ARBA00022676"/>
    </source>
</evidence>
<protein>
    <submittedName>
        <fullName evidence="3">ADP-heptose:LPS heptosyltransferase</fullName>
    </submittedName>
</protein>
<dbReference type="AlphaFoldDB" id="H5XDD9"/>
<sequence length="366" mass="37368">MTGRVLVARLDNIGDVLLAGPAVRAVAAHADHVVLLAGPRGRAGAELLPGVDEVVEWCAPWIDPEPPALTEASVDALVKQVRDLRLDAAFILTSFHQSPLPLALVLRLAGVPWIGAISDDYPGSLLDLRHRVDGDPPEAERALSLVTAAGFALPEGDDGALAVRRPLPDTRALTGPDPFVVVHPAASVPARQPSWERTAAAVSALAGAGHRVVLTGARAERDLTARIAHASGSDAASGRVVDLGGATSLPELASVLAAARVVVAPNTGPAHLAAAVGTPVVSLFAPVVPSARWAPHGVPRVVLGDQDAPCKNTRARHCPVPGHPCLAIDAADVVEAVEALALTTGRGDDGADTALRVGTKPTGGVS</sequence>
<proteinExistence type="predicted"/>
<organism evidence="3 4">
    <name type="scientific">Saccharomonospora cyanea NA-134</name>
    <dbReference type="NCBI Taxonomy" id="882082"/>
    <lineage>
        <taxon>Bacteria</taxon>
        <taxon>Bacillati</taxon>
        <taxon>Actinomycetota</taxon>
        <taxon>Actinomycetes</taxon>
        <taxon>Pseudonocardiales</taxon>
        <taxon>Pseudonocardiaceae</taxon>
        <taxon>Saccharomonospora</taxon>
    </lineage>
</organism>